<organism evidence="3 4">
    <name type="scientific">Enterococcus mundtii</name>
    <dbReference type="NCBI Taxonomy" id="53346"/>
    <lineage>
        <taxon>Bacteria</taxon>
        <taxon>Bacillati</taxon>
        <taxon>Bacillota</taxon>
        <taxon>Bacilli</taxon>
        <taxon>Lactobacillales</taxon>
        <taxon>Enterococcaceae</taxon>
        <taxon>Enterococcus</taxon>
    </lineage>
</organism>
<dbReference type="Proteomes" id="UP000189299">
    <property type="component" value="Unassembled WGS sequence"/>
</dbReference>
<keyword evidence="1" id="KW-0175">Coiled coil</keyword>
<evidence type="ECO:0000313" key="4">
    <source>
        <dbReference type="Proteomes" id="UP000189299"/>
    </source>
</evidence>
<comment type="caution">
    <text evidence="3">The sequence shown here is derived from an EMBL/GenBank/DDBJ whole genome shotgun (WGS) entry which is preliminary data.</text>
</comment>
<feature type="coiled-coil region" evidence="1">
    <location>
        <begin position="177"/>
        <end position="245"/>
    </location>
</feature>
<gene>
    <name evidence="3" type="ORF">BTN92_14370</name>
</gene>
<accession>A0A1V2UC13</accession>
<evidence type="ECO:0000256" key="1">
    <source>
        <dbReference type="SAM" id="Coils"/>
    </source>
</evidence>
<name>A0A1V2UC13_ENTMU</name>
<feature type="region of interest" description="Disordered" evidence="2">
    <location>
        <begin position="140"/>
        <end position="160"/>
    </location>
</feature>
<reference evidence="3 4" key="1">
    <citation type="submission" date="2016-12" db="EMBL/GenBank/DDBJ databases">
        <authorList>
            <person name="Song W.-J."/>
            <person name="Kurnit D.M."/>
        </authorList>
    </citation>
    <scope>NUCLEOTIDE SEQUENCE [LARGE SCALE GENOMIC DNA]</scope>
    <source>
        <strain evidence="3 4">CGB1038-1_S1</strain>
    </source>
</reference>
<sequence>MAKNKQYTPQLNNEEKTMITHLSNQIIDSENMIEKFKAQRKELGDSSKSSKKYQELTDAIKNHRKRIHVLYRRIENISPAHADKLEQEIDRHFNQKSVKENIVHEPIYETIPGDRKDSMETVDVPITLKRARSKEEIQSAVKSANDRFNESHKNISSKSYDKREKTIEIKKKPIKDNMSQNLSLDEANKKLEQTEKKLATIKQRNKTLTGKIMNLFGRKNKEEFKEELMNQKKLLIDQIKTLKGEPIKGILKPPLTEKLANAQEKVKANAQEKANPTLNNRPQTNPALSK</sequence>
<feature type="compositionally biased region" description="Polar residues" evidence="2">
    <location>
        <begin position="272"/>
        <end position="290"/>
    </location>
</feature>
<feature type="compositionally biased region" description="Basic and acidic residues" evidence="2">
    <location>
        <begin position="144"/>
        <end position="160"/>
    </location>
</feature>
<dbReference type="EMBL" id="MSTR01000018">
    <property type="protein sequence ID" value="ONN40816.1"/>
    <property type="molecule type" value="Genomic_DNA"/>
</dbReference>
<dbReference type="STRING" id="53346.A5802_002822"/>
<feature type="region of interest" description="Disordered" evidence="2">
    <location>
        <begin position="262"/>
        <end position="290"/>
    </location>
</feature>
<evidence type="ECO:0000313" key="3">
    <source>
        <dbReference type="EMBL" id="ONN40816.1"/>
    </source>
</evidence>
<proteinExistence type="predicted"/>
<protein>
    <submittedName>
        <fullName evidence="3">Uncharacterized protein</fullName>
    </submittedName>
</protein>
<feature type="coiled-coil region" evidence="1">
    <location>
        <begin position="53"/>
        <end position="102"/>
    </location>
</feature>
<evidence type="ECO:0000256" key="2">
    <source>
        <dbReference type="SAM" id="MobiDB-lite"/>
    </source>
</evidence>
<dbReference type="AlphaFoldDB" id="A0A1V2UC13"/>